<dbReference type="Proteomes" id="UP001500298">
    <property type="component" value="Unassembled WGS sequence"/>
</dbReference>
<keyword evidence="2" id="KW-1133">Transmembrane helix</keyword>
<keyword evidence="2" id="KW-0472">Membrane</keyword>
<dbReference type="InterPro" id="IPR035897">
    <property type="entry name" value="Toll_tir_struct_dom_sf"/>
</dbReference>
<comment type="caution">
    <text evidence="4">The sequence shown here is derived from an EMBL/GenBank/DDBJ whole genome shotgun (WGS) entry which is preliminary data.</text>
</comment>
<feature type="coiled-coil region" evidence="1">
    <location>
        <begin position="702"/>
        <end position="816"/>
    </location>
</feature>
<dbReference type="RefSeq" id="WP_345370011.1">
    <property type="nucleotide sequence ID" value="NZ_BAABJX010000020.1"/>
</dbReference>
<feature type="domain" description="TIR" evidence="3">
    <location>
        <begin position="465"/>
        <end position="590"/>
    </location>
</feature>
<gene>
    <name evidence="4" type="ORF">GCM10023331_11720</name>
</gene>
<dbReference type="Pfam" id="PF13676">
    <property type="entry name" value="TIR_2"/>
    <property type="match status" value="3"/>
</dbReference>
<evidence type="ECO:0000313" key="5">
    <source>
        <dbReference type="Proteomes" id="UP001500298"/>
    </source>
</evidence>
<evidence type="ECO:0000259" key="3">
    <source>
        <dbReference type="PROSITE" id="PS50104"/>
    </source>
</evidence>
<evidence type="ECO:0000256" key="2">
    <source>
        <dbReference type="SAM" id="Phobius"/>
    </source>
</evidence>
<keyword evidence="2" id="KW-0812">Transmembrane</keyword>
<keyword evidence="1" id="KW-0175">Coiled coil</keyword>
<reference evidence="5" key="1">
    <citation type="journal article" date="2019" name="Int. J. Syst. Evol. Microbiol.">
        <title>The Global Catalogue of Microorganisms (GCM) 10K type strain sequencing project: providing services to taxonomists for standard genome sequencing and annotation.</title>
        <authorList>
            <consortium name="The Broad Institute Genomics Platform"/>
            <consortium name="The Broad Institute Genome Sequencing Center for Infectious Disease"/>
            <person name="Wu L."/>
            <person name="Ma J."/>
        </authorList>
    </citation>
    <scope>NUCLEOTIDE SEQUENCE [LARGE SCALE GENOMIC DNA]</scope>
    <source>
        <strain evidence="5">JCM 18326</strain>
    </source>
</reference>
<dbReference type="SMART" id="SM00255">
    <property type="entry name" value="TIR"/>
    <property type="match status" value="2"/>
</dbReference>
<accession>A0ABP9D6M0</accession>
<evidence type="ECO:0000256" key="1">
    <source>
        <dbReference type="SAM" id="Coils"/>
    </source>
</evidence>
<dbReference type="InterPro" id="IPR000157">
    <property type="entry name" value="TIR_dom"/>
</dbReference>
<dbReference type="PANTHER" id="PTHR47508:SF1">
    <property type="entry name" value="NON-SPECIFIC SERINE_THREONINE PROTEIN KINASE"/>
    <property type="match status" value="1"/>
</dbReference>
<dbReference type="SUPFAM" id="SSF52200">
    <property type="entry name" value="Toll/Interleukin receptor TIR domain"/>
    <property type="match status" value="3"/>
</dbReference>
<organism evidence="4 5">
    <name type="scientific">Algivirga pacifica</name>
    <dbReference type="NCBI Taxonomy" id="1162670"/>
    <lineage>
        <taxon>Bacteria</taxon>
        <taxon>Pseudomonadati</taxon>
        <taxon>Bacteroidota</taxon>
        <taxon>Cytophagia</taxon>
        <taxon>Cytophagales</taxon>
        <taxon>Flammeovirgaceae</taxon>
        <taxon>Algivirga</taxon>
    </lineage>
</organism>
<evidence type="ECO:0000313" key="4">
    <source>
        <dbReference type="EMBL" id="GAA4828350.1"/>
    </source>
</evidence>
<feature type="domain" description="TIR" evidence="3">
    <location>
        <begin position="271"/>
        <end position="389"/>
    </location>
</feature>
<dbReference type="PROSITE" id="PS50104">
    <property type="entry name" value="TIR"/>
    <property type="match status" value="3"/>
</dbReference>
<keyword evidence="5" id="KW-1185">Reference proteome</keyword>
<dbReference type="Gene3D" id="3.40.50.10140">
    <property type="entry name" value="Toll/interleukin-1 receptor homology (TIR) domain"/>
    <property type="match status" value="3"/>
</dbReference>
<name>A0ABP9D6M0_9BACT</name>
<dbReference type="PANTHER" id="PTHR47508">
    <property type="entry name" value="SAM DOMAIN-CONTAINING PROTEIN-RELATED"/>
    <property type="match status" value="1"/>
</dbReference>
<feature type="transmembrane region" description="Helical" evidence="2">
    <location>
        <begin position="676"/>
        <end position="698"/>
    </location>
</feature>
<proteinExistence type="predicted"/>
<protein>
    <recommendedName>
        <fullName evidence="3">TIR domain-containing protein</fullName>
    </recommendedName>
</protein>
<feature type="domain" description="TIR" evidence="3">
    <location>
        <begin position="10"/>
        <end position="136"/>
    </location>
</feature>
<sequence length="1248" mass="144074">MQELKTTGYKVFDFFISYSRSESLLQAATLHQQLQLADHSVWFDKVSMLHAEDYELQIQSGIHAAHVVVFLITPSSIRSSHCIKEYILALKAGKCIVPVLQVAPDIEDFEYIQQHYSSFLEKEDVEKAVAHIKKTDWIYGRQAVIDLSIYNDWKESYENSWKKHADSTYLKAWSVDIPMETKDGYQEVVRKLLSLRSKHAGWLLPHTTLLLKANIWEQGYKNRGLLLIGEEREEMLDWVEKLLEKKDNRVVEETPLQAAFLMESRKNGENLWTDVFIGYANNEVRKMRDLQQQLHLHLKSTWVDIDDIEKGKDYRQEIRRGIESADYFLMMLSPSSMKSPYCLEELEYARSLGKRIVPLLVQEVEKVSTLGFSERTCLKQSDKRYFEKLLRVLQLDQNYLTQHKQYLCHALRWERADHNPSMLLRGYQLKQALNWYRGGEQYKENPPIDLQKRFIEAGEQQKAYLDTEVFLSYSRKDADFARMLNVSLQESGKNTWFDQENIPAGSQNFWEEIQRGIDSANNFLFILSPDALSSPYCEDEVAYAMEQGKRILTVRYKALGDTPLPEALQHIQWVDFLETKDFATALGELSRALEVDRHHVESHSKWQQKALYWKSQEYNKDMLLSHTELILMQEWLEETEEEKYEPLPTALQLELFQASEELLLAKTRKEKRDRHILMGLLGAASISFLAAGAGFIYARKQYEFAEQERQLAIQAQQQANTEKEKALEAYRIAEEAKQQALQAAVQTRKLFDQAEYQKQRAEEQAKQAYWAKEKALASQRKTAQAMQALMLEREKAEQANEDASKAREEAELASRNAMVRQLLYLYKVALLEENDITRAVRMVEAAYFINKDNEEVQQAFQSFQPYILGHNVFRNNTLTLPKRIATLSINHSGDKTLALHADGTATLVHLERKEQQSFLMEGASIQAVQWLQEDQIAVSILEEEQKKVKVLADDGRLLQVFEEQFPLAKVGENWFLTDPQSGFVCYGPSGDKKYLTHGGEAVGIEVTEEGNVRTITTKGTKEWTAGGELIRFIPINDFRSLVNDKTDLLDLLSDDQEERRGTKSVLEVNQELNTLLKSLFGSKRIEQMQFSSNRQSVVLKVGEHILYQQKGKVAQRVELPVDSQFSLSEDGRLLYAWKGSKMEQYDLQRGVLSLAVTADSTFQEADSMAHVECTVEGKQVIDTHQEVQRSYPLNYKPIEASIYADNILKVKRSPLESYYYPISPKAVMELLEQNTAIEPVSIVEPLNR</sequence>
<dbReference type="EMBL" id="BAABJX010000020">
    <property type="protein sequence ID" value="GAA4828350.1"/>
    <property type="molecule type" value="Genomic_DNA"/>
</dbReference>